<organism evidence="2 3">
    <name type="scientific">Nocardioides marinus</name>
    <dbReference type="NCBI Taxonomy" id="374514"/>
    <lineage>
        <taxon>Bacteria</taxon>
        <taxon>Bacillati</taxon>
        <taxon>Actinomycetota</taxon>
        <taxon>Actinomycetes</taxon>
        <taxon>Propionibacteriales</taxon>
        <taxon>Nocardioidaceae</taxon>
        <taxon>Nocardioides</taxon>
    </lineage>
</organism>
<accession>A0A7Y9YIV1</accession>
<dbReference type="CDD" id="cd00038">
    <property type="entry name" value="CAP_ED"/>
    <property type="match status" value="1"/>
</dbReference>
<dbReference type="Gene3D" id="2.60.120.10">
    <property type="entry name" value="Jelly Rolls"/>
    <property type="match status" value="1"/>
</dbReference>
<dbReference type="GO" id="GO:0005829">
    <property type="term" value="C:cytosol"/>
    <property type="evidence" value="ECO:0007669"/>
    <property type="project" value="TreeGrafter"/>
</dbReference>
<dbReference type="EMBL" id="JACBZI010000001">
    <property type="protein sequence ID" value="NYI12102.1"/>
    <property type="molecule type" value="Genomic_DNA"/>
</dbReference>
<sequence length="136" mass="14421">MVRTTEHLLRSVPALADCSPRELRRMAALMDVVALRPGAALTTEGEFENQAFLLVEGQVGVRVGDDLVAVLGPGELVGELGVIDRRLPRTATVTAMTPVTACVLTPRGFDSLRRGFPAVAALVDRTVAAREESLAG</sequence>
<dbReference type="SMART" id="SM00100">
    <property type="entry name" value="cNMP"/>
    <property type="match status" value="1"/>
</dbReference>
<dbReference type="Pfam" id="PF00027">
    <property type="entry name" value="cNMP_binding"/>
    <property type="match status" value="1"/>
</dbReference>
<dbReference type="InterPro" id="IPR018490">
    <property type="entry name" value="cNMP-bd_dom_sf"/>
</dbReference>
<dbReference type="PANTHER" id="PTHR24567:SF74">
    <property type="entry name" value="HTH-TYPE TRANSCRIPTIONAL REGULATOR ARCR"/>
    <property type="match status" value="1"/>
</dbReference>
<evidence type="ECO:0000313" key="2">
    <source>
        <dbReference type="EMBL" id="NYI12102.1"/>
    </source>
</evidence>
<dbReference type="PROSITE" id="PS50042">
    <property type="entry name" value="CNMP_BINDING_3"/>
    <property type="match status" value="1"/>
</dbReference>
<reference evidence="2 3" key="1">
    <citation type="submission" date="2020-07" db="EMBL/GenBank/DDBJ databases">
        <title>Sequencing the genomes of 1000 actinobacteria strains.</title>
        <authorList>
            <person name="Klenk H.-P."/>
        </authorList>
    </citation>
    <scope>NUCLEOTIDE SEQUENCE [LARGE SCALE GENOMIC DNA]</scope>
    <source>
        <strain evidence="2 3">DSM 18248</strain>
    </source>
</reference>
<dbReference type="InterPro" id="IPR000595">
    <property type="entry name" value="cNMP-bd_dom"/>
</dbReference>
<dbReference type="InterPro" id="IPR014710">
    <property type="entry name" value="RmlC-like_jellyroll"/>
</dbReference>
<name>A0A7Y9YIV1_9ACTN</name>
<gene>
    <name evidence="2" type="ORF">BKA05_003617</name>
</gene>
<proteinExistence type="predicted"/>
<dbReference type="PANTHER" id="PTHR24567">
    <property type="entry name" value="CRP FAMILY TRANSCRIPTIONAL REGULATORY PROTEIN"/>
    <property type="match status" value="1"/>
</dbReference>
<dbReference type="InterPro" id="IPR018488">
    <property type="entry name" value="cNMP-bd_CS"/>
</dbReference>
<comment type="caution">
    <text evidence="2">The sequence shown here is derived from an EMBL/GenBank/DDBJ whole genome shotgun (WGS) entry which is preliminary data.</text>
</comment>
<dbReference type="SUPFAM" id="SSF51206">
    <property type="entry name" value="cAMP-binding domain-like"/>
    <property type="match status" value="1"/>
</dbReference>
<evidence type="ECO:0000259" key="1">
    <source>
        <dbReference type="PROSITE" id="PS50042"/>
    </source>
</evidence>
<dbReference type="PROSITE" id="PS00889">
    <property type="entry name" value="CNMP_BINDING_2"/>
    <property type="match status" value="1"/>
</dbReference>
<feature type="domain" description="Cyclic nucleotide-binding" evidence="1">
    <location>
        <begin position="14"/>
        <end position="112"/>
    </location>
</feature>
<dbReference type="RefSeq" id="WP_179532696.1">
    <property type="nucleotide sequence ID" value="NZ_BAAAPP010000001.1"/>
</dbReference>
<dbReference type="Proteomes" id="UP000537326">
    <property type="component" value="Unassembled WGS sequence"/>
</dbReference>
<protein>
    <submittedName>
        <fullName evidence="2">CRP-like cAMP-binding protein</fullName>
    </submittedName>
</protein>
<evidence type="ECO:0000313" key="3">
    <source>
        <dbReference type="Proteomes" id="UP000537326"/>
    </source>
</evidence>
<dbReference type="InterPro" id="IPR050397">
    <property type="entry name" value="Env_Response_Regulators"/>
</dbReference>
<keyword evidence="3" id="KW-1185">Reference proteome</keyword>
<dbReference type="GO" id="GO:0003700">
    <property type="term" value="F:DNA-binding transcription factor activity"/>
    <property type="evidence" value="ECO:0007669"/>
    <property type="project" value="TreeGrafter"/>
</dbReference>
<dbReference type="AlphaFoldDB" id="A0A7Y9YIV1"/>